<reference evidence="1 2" key="1">
    <citation type="submission" date="2023-12" db="EMBL/GenBank/DDBJ databases">
        <title>the genome sequence of Hyalangium sp. s54d21.</title>
        <authorList>
            <person name="Zhang X."/>
        </authorList>
    </citation>
    <scope>NUCLEOTIDE SEQUENCE [LARGE SCALE GENOMIC DNA]</scope>
    <source>
        <strain evidence="2">s54d21</strain>
    </source>
</reference>
<dbReference type="EMBL" id="JAXIVS010000003">
    <property type="protein sequence ID" value="MDY7226940.1"/>
    <property type="molecule type" value="Genomic_DNA"/>
</dbReference>
<evidence type="ECO:0000313" key="1">
    <source>
        <dbReference type="EMBL" id="MDY7226940.1"/>
    </source>
</evidence>
<gene>
    <name evidence="1" type="ORF">SYV04_11090</name>
</gene>
<dbReference type="Pfam" id="PF14907">
    <property type="entry name" value="NTP_transf_5"/>
    <property type="match status" value="1"/>
</dbReference>
<organism evidence="1 2">
    <name type="scientific">Hyalangium rubrum</name>
    <dbReference type="NCBI Taxonomy" id="3103134"/>
    <lineage>
        <taxon>Bacteria</taxon>
        <taxon>Pseudomonadati</taxon>
        <taxon>Myxococcota</taxon>
        <taxon>Myxococcia</taxon>
        <taxon>Myxococcales</taxon>
        <taxon>Cystobacterineae</taxon>
        <taxon>Archangiaceae</taxon>
        <taxon>Hyalangium</taxon>
    </lineage>
</organism>
<evidence type="ECO:0000313" key="2">
    <source>
        <dbReference type="Proteomes" id="UP001291309"/>
    </source>
</evidence>
<dbReference type="InterPro" id="IPR039498">
    <property type="entry name" value="NTP_transf_5"/>
</dbReference>
<sequence>MPPSLLETFRILSSFEPPKGSLRAAPWEEYVDWAISQGLAPLAAYNLEYRMGGGADAPEWARDRLLSIYQGSVNDNVMKLVHFKRIVDDLEGRKMLLMGGAAFAEALYPHVGFRPVLDIQVMLRRMDVDGFAGYLGQHQFRPEKDELNSGATRVVSDGRTAVYLFSDVLGAGRREELQGVFDRSKPMRVYGPSVFRPDLEDAVLLLCLEFARQGFQVPWLYFVDLRELVTGATWMGGIYSRPLEVAALQERAKAWRLERALYTALSIVERLFPHTASIVEAARPPLRRATRELLNRLVVEPVSTPGNQAVIRGADRLRRLLTGQ</sequence>
<keyword evidence="2" id="KW-1185">Reference proteome</keyword>
<comment type="caution">
    <text evidence="1">The sequence shown here is derived from an EMBL/GenBank/DDBJ whole genome shotgun (WGS) entry which is preliminary data.</text>
</comment>
<name>A0ABU5H0G4_9BACT</name>
<protein>
    <submittedName>
        <fullName evidence="1">Nucleotidyltransferase family protein</fullName>
    </submittedName>
</protein>
<proteinExistence type="predicted"/>
<accession>A0ABU5H0G4</accession>
<dbReference type="Proteomes" id="UP001291309">
    <property type="component" value="Unassembled WGS sequence"/>
</dbReference>
<dbReference type="RefSeq" id="WP_321545661.1">
    <property type="nucleotide sequence ID" value="NZ_JAXIVS010000003.1"/>
</dbReference>